<organism evidence="2 3">
    <name type="scientific">Coccidioides posadasii RMSCC 3488</name>
    <dbReference type="NCBI Taxonomy" id="454284"/>
    <lineage>
        <taxon>Eukaryota</taxon>
        <taxon>Fungi</taxon>
        <taxon>Dikarya</taxon>
        <taxon>Ascomycota</taxon>
        <taxon>Pezizomycotina</taxon>
        <taxon>Eurotiomycetes</taxon>
        <taxon>Eurotiomycetidae</taxon>
        <taxon>Onygenales</taxon>
        <taxon>Onygenaceae</taxon>
        <taxon>Coccidioides</taxon>
    </lineage>
</organism>
<reference evidence="2 3" key="1">
    <citation type="submission" date="2007-06" db="EMBL/GenBank/DDBJ databases">
        <title>The Genome Sequence of Coccidioides posadasii RMSCC_3488.</title>
        <authorList>
            <consortium name="Coccidioides Genome Resources Consortium"/>
            <consortium name="The Broad Institute Genome Sequencing Platform"/>
            <person name="Henn M.R."/>
            <person name="Sykes S."/>
            <person name="Young S."/>
            <person name="Jaffe D."/>
            <person name="Berlin A."/>
            <person name="Alvarez P."/>
            <person name="Butler J."/>
            <person name="Gnerre S."/>
            <person name="Grabherr M."/>
            <person name="Mauceli E."/>
            <person name="Brockman W."/>
            <person name="Kodira C."/>
            <person name="Alvarado L."/>
            <person name="Zeng Q."/>
            <person name="Crawford M."/>
            <person name="Antoine C."/>
            <person name="Devon K."/>
            <person name="Galgiani J."/>
            <person name="Orsborn K."/>
            <person name="Lewis M.L."/>
            <person name="Nusbaum C."/>
            <person name="Galagan J."/>
            <person name="Birren B."/>
        </authorList>
    </citation>
    <scope>NUCLEOTIDE SEQUENCE [LARGE SCALE GENOMIC DNA]</scope>
    <source>
        <strain evidence="2 3">RMSCC 3488</strain>
    </source>
</reference>
<reference evidence="3" key="3">
    <citation type="journal article" date="2010" name="Genome Res.">
        <title>Population genomic sequencing of Coccidioides fungi reveals recent hybridization and transposon control.</title>
        <authorList>
            <person name="Neafsey D.E."/>
            <person name="Barker B.M."/>
            <person name="Sharpton T.J."/>
            <person name="Stajich J.E."/>
            <person name="Park D.J."/>
            <person name="Whiston E."/>
            <person name="Hung C.-Y."/>
            <person name="McMahan C."/>
            <person name="White J."/>
            <person name="Sykes S."/>
            <person name="Heiman D."/>
            <person name="Young S."/>
            <person name="Zeng Q."/>
            <person name="Abouelleil A."/>
            <person name="Aftuck L."/>
            <person name="Bessette D."/>
            <person name="Brown A."/>
            <person name="FitzGerald M."/>
            <person name="Lui A."/>
            <person name="Macdonald J.P."/>
            <person name="Priest M."/>
            <person name="Orbach M.J."/>
            <person name="Galgiani J.N."/>
            <person name="Kirkland T.N."/>
            <person name="Cole G.T."/>
            <person name="Birren B.W."/>
            <person name="Henn M.R."/>
            <person name="Taylor J.W."/>
            <person name="Rounsley S.D."/>
        </authorList>
    </citation>
    <scope>NUCLEOTIDE SEQUENCE [LARGE SCALE GENOMIC DNA]</scope>
    <source>
        <strain evidence="3">RMSCC 3488</strain>
    </source>
</reference>
<sequence>MCGVLSSIRLVCGSHIAPLRVQVAVDLSDLQFSGKAQGPATPSGWPKGRSTELVSRSSSCATRRAGVTNHHTSEYSQGTQSHREKKSETTYPGQQQSTEILRTKQANHFAGLGIAPYQR</sequence>
<dbReference type="AlphaFoldDB" id="A0A0J6FSJ4"/>
<dbReference type="Proteomes" id="UP000054567">
    <property type="component" value="Unassembled WGS sequence"/>
</dbReference>
<evidence type="ECO:0000256" key="1">
    <source>
        <dbReference type="SAM" id="MobiDB-lite"/>
    </source>
</evidence>
<name>A0A0J6FSJ4_COCPO</name>
<evidence type="ECO:0000313" key="3">
    <source>
        <dbReference type="Proteomes" id="UP000054567"/>
    </source>
</evidence>
<gene>
    <name evidence="2" type="ORF">CPAG_08684</name>
</gene>
<evidence type="ECO:0000313" key="2">
    <source>
        <dbReference type="EMBL" id="KMM72390.1"/>
    </source>
</evidence>
<reference evidence="3" key="2">
    <citation type="journal article" date="2009" name="Genome Res.">
        <title>Comparative genomic analyses of the human fungal pathogens Coccidioides and their relatives.</title>
        <authorList>
            <person name="Sharpton T.J."/>
            <person name="Stajich J.E."/>
            <person name="Rounsley S.D."/>
            <person name="Gardner M.J."/>
            <person name="Wortman J.R."/>
            <person name="Jordar V.S."/>
            <person name="Maiti R."/>
            <person name="Kodira C.D."/>
            <person name="Neafsey D.E."/>
            <person name="Zeng Q."/>
            <person name="Hung C.-Y."/>
            <person name="McMahan C."/>
            <person name="Muszewska A."/>
            <person name="Grynberg M."/>
            <person name="Mandel M.A."/>
            <person name="Kellner E.M."/>
            <person name="Barker B.M."/>
            <person name="Galgiani J.N."/>
            <person name="Orbach M.J."/>
            <person name="Kirkland T.N."/>
            <person name="Cole G.T."/>
            <person name="Henn M.R."/>
            <person name="Birren B.W."/>
            <person name="Taylor J.W."/>
        </authorList>
    </citation>
    <scope>NUCLEOTIDE SEQUENCE [LARGE SCALE GENOMIC DNA]</scope>
    <source>
        <strain evidence="3">RMSCC 3488</strain>
    </source>
</reference>
<feature type="region of interest" description="Disordered" evidence="1">
    <location>
        <begin position="35"/>
        <end position="96"/>
    </location>
</feature>
<feature type="compositionally biased region" description="Polar residues" evidence="1">
    <location>
        <begin position="52"/>
        <end position="61"/>
    </location>
</feature>
<proteinExistence type="predicted"/>
<dbReference type="EMBL" id="DS268114">
    <property type="protein sequence ID" value="KMM72390.1"/>
    <property type="molecule type" value="Genomic_DNA"/>
</dbReference>
<protein>
    <submittedName>
        <fullName evidence="2">Uncharacterized protein</fullName>
    </submittedName>
</protein>
<accession>A0A0J6FSJ4</accession>
<dbReference type="VEuPathDB" id="FungiDB:CPAG_08684"/>